<dbReference type="NCBIfam" id="TIGR00152">
    <property type="entry name" value="dephospho-CoA kinase"/>
    <property type="match status" value="1"/>
</dbReference>
<organism evidence="9 10">
    <name type="scientific">Spirodela intermedia</name>
    <name type="common">Intermediate duckweed</name>
    <dbReference type="NCBI Taxonomy" id="51605"/>
    <lineage>
        <taxon>Eukaryota</taxon>
        <taxon>Viridiplantae</taxon>
        <taxon>Streptophyta</taxon>
        <taxon>Embryophyta</taxon>
        <taxon>Tracheophyta</taxon>
        <taxon>Spermatophyta</taxon>
        <taxon>Magnoliopsida</taxon>
        <taxon>Liliopsida</taxon>
        <taxon>Araceae</taxon>
        <taxon>Lemnoideae</taxon>
        <taxon>Spirodela</taxon>
    </lineage>
</organism>
<accession>A0A7I8JZG3</accession>
<evidence type="ECO:0000256" key="8">
    <source>
        <dbReference type="ARBA" id="ARBA00076292"/>
    </source>
</evidence>
<dbReference type="EC" id="2.7.1.24" evidence="6"/>
<dbReference type="GO" id="GO:0005737">
    <property type="term" value="C:cytoplasm"/>
    <property type="evidence" value="ECO:0007669"/>
    <property type="project" value="UniProtKB-ARBA"/>
</dbReference>
<dbReference type="InterPro" id="IPR001977">
    <property type="entry name" value="Depp_CoAkinase"/>
</dbReference>
<dbReference type="PROSITE" id="PS51219">
    <property type="entry name" value="DPCK"/>
    <property type="match status" value="1"/>
</dbReference>
<comment type="function">
    <text evidence="4">Catalyzes the phosphorylation of the 3'-hydroxyl group of dephosphocoenzyme A to form coenzyme A.</text>
</comment>
<dbReference type="AlphaFoldDB" id="A0A7I8JZG3"/>
<dbReference type="PANTHER" id="PTHR10695">
    <property type="entry name" value="DEPHOSPHO-COA KINASE-RELATED"/>
    <property type="match status" value="1"/>
</dbReference>
<dbReference type="SUPFAM" id="SSF52540">
    <property type="entry name" value="P-loop containing nucleoside triphosphate hydrolases"/>
    <property type="match status" value="1"/>
</dbReference>
<dbReference type="HAMAP" id="MF_00376">
    <property type="entry name" value="Dephospho_CoA_kinase"/>
    <property type="match status" value="1"/>
</dbReference>
<dbReference type="EMBL" id="LR746264">
    <property type="protein sequence ID" value="CAA7388796.1"/>
    <property type="molecule type" value="Genomic_DNA"/>
</dbReference>
<dbReference type="PANTHER" id="PTHR10695:SF46">
    <property type="entry name" value="BIFUNCTIONAL COENZYME A SYNTHASE-RELATED"/>
    <property type="match status" value="1"/>
</dbReference>
<evidence type="ECO:0000313" key="9">
    <source>
        <dbReference type="EMBL" id="CAA7388796.1"/>
    </source>
</evidence>
<evidence type="ECO:0000256" key="5">
    <source>
        <dbReference type="ARBA" id="ARBA00060696"/>
    </source>
</evidence>
<dbReference type="Proteomes" id="UP000663760">
    <property type="component" value="Chromosome 1"/>
</dbReference>
<evidence type="ECO:0000256" key="1">
    <source>
        <dbReference type="ARBA" id="ARBA00009018"/>
    </source>
</evidence>
<reference evidence="9" key="1">
    <citation type="submission" date="2020-02" db="EMBL/GenBank/DDBJ databases">
        <authorList>
            <person name="Scholz U."/>
            <person name="Mascher M."/>
            <person name="Fiebig A."/>
        </authorList>
    </citation>
    <scope>NUCLEOTIDE SEQUENCE</scope>
</reference>
<dbReference type="GO" id="GO:0005524">
    <property type="term" value="F:ATP binding"/>
    <property type="evidence" value="ECO:0007669"/>
    <property type="project" value="UniProtKB-KW"/>
</dbReference>
<dbReference type="OrthoDB" id="247245at2759"/>
<gene>
    <name evidence="9" type="ORF">SI8410_01000954</name>
</gene>
<evidence type="ECO:0000313" key="10">
    <source>
        <dbReference type="Proteomes" id="UP000663760"/>
    </source>
</evidence>
<dbReference type="GO" id="GO:0015937">
    <property type="term" value="P:coenzyme A biosynthetic process"/>
    <property type="evidence" value="ECO:0007669"/>
    <property type="project" value="InterPro"/>
</dbReference>
<proteinExistence type="inferred from homology"/>
<dbReference type="CDD" id="cd02022">
    <property type="entry name" value="DPCK"/>
    <property type="match status" value="1"/>
</dbReference>
<name>A0A7I8JZG3_SPIIN</name>
<dbReference type="Pfam" id="PF01121">
    <property type="entry name" value="CoaE"/>
    <property type="match status" value="1"/>
</dbReference>
<evidence type="ECO:0000256" key="4">
    <source>
        <dbReference type="ARBA" id="ARBA00055723"/>
    </source>
</evidence>
<keyword evidence="2" id="KW-0547">Nucleotide-binding</keyword>
<comment type="pathway">
    <text evidence="5">Cofactor biosynthesis; coenzyme A biosynthesis; CoA from (R)-pantothenate: step 5/5.</text>
</comment>
<dbReference type="FunFam" id="3.40.50.300:FF:000485">
    <property type="entry name" value="Dephospho-CoA kinase CAB5"/>
    <property type="match status" value="1"/>
</dbReference>
<evidence type="ECO:0000256" key="6">
    <source>
        <dbReference type="ARBA" id="ARBA00066359"/>
    </source>
</evidence>
<evidence type="ECO:0000256" key="3">
    <source>
        <dbReference type="ARBA" id="ARBA00022840"/>
    </source>
</evidence>
<dbReference type="Gene3D" id="3.40.50.300">
    <property type="entry name" value="P-loop containing nucleotide triphosphate hydrolases"/>
    <property type="match status" value="1"/>
</dbReference>
<protein>
    <recommendedName>
        <fullName evidence="7">Dephospho-CoA kinase</fullName>
        <ecNumber evidence="6">2.7.1.24</ecNumber>
    </recommendedName>
    <alternativeName>
        <fullName evidence="8">Dephosphocoenzyme A kinase</fullName>
    </alternativeName>
</protein>
<evidence type="ECO:0000256" key="2">
    <source>
        <dbReference type="ARBA" id="ARBA00022741"/>
    </source>
</evidence>
<keyword evidence="3" id="KW-0067">ATP-binding</keyword>
<keyword evidence="10" id="KW-1185">Reference proteome</keyword>
<dbReference type="InterPro" id="IPR027417">
    <property type="entry name" value="P-loop_NTPase"/>
</dbReference>
<dbReference type="GO" id="GO:0004140">
    <property type="term" value="F:dephospho-CoA kinase activity"/>
    <property type="evidence" value="ECO:0007669"/>
    <property type="project" value="UniProtKB-EC"/>
</dbReference>
<sequence>MRIVGLTGGIASGKSTVSDLFRSSGLPVVDADVIARDVLRKGTSGWKKVVAAFGEEILHASGEVDRAHLGQIVFSDSEKRQLLNRLLAPHISSGITWEVARLWLKGFDVIVLDIPLLFEVKMDRWTKPIVVVWVDRETQLKRLMKRDDTSEEQARNRVNAQAPLDWKREKADVVIDNSGSLEDTRLRFQEVLALVTRPLTWKEFLRSRKGLTLILISSVAAALASLR</sequence>
<evidence type="ECO:0000256" key="7">
    <source>
        <dbReference type="ARBA" id="ARBA00069592"/>
    </source>
</evidence>
<comment type="similarity">
    <text evidence="1">Belongs to the CoaE family.</text>
</comment>